<dbReference type="InterPro" id="IPR020937">
    <property type="entry name" value="SecA_CS"/>
</dbReference>
<dbReference type="InterPro" id="IPR011130">
    <property type="entry name" value="SecA_preprotein_X-link_dom"/>
</dbReference>
<dbReference type="NCBIfam" id="TIGR00963">
    <property type="entry name" value="secA"/>
    <property type="match status" value="1"/>
</dbReference>
<keyword evidence="2 12" id="KW-0813">Transport</keyword>
<dbReference type="SUPFAM" id="SSF52540">
    <property type="entry name" value="P-loop containing nucleoside triphosphate hydrolases"/>
    <property type="match status" value="2"/>
</dbReference>
<dbReference type="KEGG" id="baj:BCTU_134"/>
<dbReference type="HAMAP" id="MF_01382">
    <property type="entry name" value="SecA"/>
    <property type="match status" value="1"/>
</dbReference>
<comment type="similarity">
    <text evidence="1 12 13">Belongs to the SecA family.</text>
</comment>
<dbReference type="InterPro" id="IPR001650">
    <property type="entry name" value="Helicase_C-like"/>
</dbReference>
<dbReference type="GO" id="GO:0005524">
    <property type="term" value="F:ATP binding"/>
    <property type="evidence" value="ECO:0007669"/>
    <property type="project" value="UniProtKB-UniRule"/>
</dbReference>
<feature type="binding site" evidence="12">
    <location>
        <begin position="71"/>
        <end position="75"/>
    </location>
    <ligand>
        <name>ATP</name>
        <dbReference type="ChEBI" id="CHEBI:30616"/>
    </ligand>
</feature>
<dbReference type="GO" id="GO:0031522">
    <property type="term" value="C:cell envelope Sec protein transport complex"/>
    <property type="evidence" value="ECO:0007669"/>
    <property type="project" value="TreeGrafter"/>
</dbReference>
<dbReference type="PRINTS" id="PR00906">
    <property type="entry name" value="SECA"/>
</dbReference>
<comment type="induction">
    <text evidence="12">Repressed under conditions of excess protein secretion capacity and derepressed when protein secretion becomes limiting. This is regulated by SecM.</text>
</comment>
<keyword evidence="9 12" id="KW-1278">Translocase</keyword>
<dbReference type="GO" id="GO:0043952">
    <property type="term" value="P:protein transport by the Sec complex"/>
    <property type="evidence" value="ECO:0007669"/>
    <property type="project" value="UniProtKB-ARBA"/>
</dbReference>
<dbReference type="EC" id="7.4.2.8" evidence="12"/>
<dbReference type="Pfam" id="PF07517">
    <property type="entry name" value="SecA_DEAD"/>
    <property type="match status" value="1"/>
</dbReference>
<dbReference type="CDD" id="cd17928">
    <property type="entry name" value="DEXDc_SecA"/>
    <property type="match status" value="1"/>
</dbReference>
<evidence type="ECO:0000259" key="15">
    <source>
        <dbReference type="PROSITE" id="PS51194"/>
    </source>
</evidence>
<evidence type="ECO:0000256" key="8">
    <source>
        <dbReference type="ARBA" id="ARBA00022927"/>
    </source>
</evidence>
<dbReference type="InterPro" id="IPR011115">
    <property type="entry name" value="SecA_DEAD"/>
</dbReference>
<dbReference type="SUPFAM" id="SSF81767">
    <property type="entry name" value="Pre-protein crosslinking domain of SecA"/>
    <property type="match status" value="1"/>
</dbReference>
<dbReference type="CDD" id="cd18803">
    <property type="entry name" value="SF2_C_secA"/>
    <property type="match status" value="1"/>
</dbReference>
<dbReference type="GO" id="GO:0017038">
    <property type="term" value="P:protein import"/>
    <property type="evidence" value="ECO:0007669"/>
    <property type="project" value="InterPro"/>
</dbReference>
<dbReference type="Gene3D" id="3.40.50.300">
    <property type="entry name" value="P-loop containing nucleotide triphosphate hydrolases"/>
    <property type="match status" value="2"/>
</dbReference>
<proteinExistence type="evidence at transcript level"/>
<keyword evidence="5" id="KW-0997">Cell inner membrane</keyword>
<dbReference type="InterPro" id="IPR014001">
    <property type="entry name" value="Helicase_ATP-bd"/>
</dbReference>
<dbReference type="SUPFAM" id="SSF81886">
    <property type="entry name" value="Helical scaffold and wing domains of SecA"/>
    <property type="match status" value="1"/>
</dbReference>
<keyword evidence="18" id="KW-1185">Reference proteome</keyword>
<dbReference type="Gene3D" id="3.90.1440.10">
    <property type="entry name" value="SecA, preprotein cross-linking domain"/>
    <property type="match status" value="1"/>
</dbReference>
<gene>
    <name evidence="12 17" type="primary">secA</name>
    <name evidence="17" type="ORF">BCTU_134</name>
</gene>
<feature type="domain" description="SecA family profile" evidence="16">
    <location>
        <begin position="1"/>
        <end position="586"/>
    </location>
</feature>
<dbReference type="NCBIfam" id="NF009538">
    <property type="entry name" value="PRK12904.1"/>
    <property type="match status" value="1"/>
</dbReference>
<dbReference type="PANTHER" id="PTHR30612:SF0">
    <property type="entry name" value="CHLOROPLAST PROTEIN-TRANSPORTING ATPASE"/>
    <property type="match status" value="1"/>
</dbReference>
<keyword evidence="8 12" id="KW-0653">Protein transport</keyword>
<dbReference type="InterPro" id="IPR036266">
    <property type="entry name" value="SecA_Wing/Scaffold_sf"/>
</dbReference>
<evidence type="ECO:0000256" key="12">
    <source>
        <dbReference type="HAMAP-Rule" id="MF_01382"/>
    </source>
</evidence>
<dbReference type="Proteomes" id="UP000006811">
    <property type="component" value="Chromosome"/>
</dbReference>
<keyword evidence="6 12" id="KW-0547">Nucleotide-binding</keyword>
<dbReference type="EMBL" id="CP001817">
    <property type="protein sequence ID" value="AEH39723.1"/>
    <property type="molecule type" value="Genomic_DNA"/>
</dbReference>
<comment type="catalytic activity">
    <reaction evidence="12">
        <text>ATP + H2O + cellular proteinSide 1 = ADP + phosphate + cellular proteinSide 2.</text>
        <dbReference type="EC" id="7.4.2.8"/>
    </reaction>
</comment>
<dbReference type="InterPro" id="IPR027417">
    <property type="entry name" value="P-loop_NTPase"/>
</dbReference>
<keyword evidence="4 12" id="KW-0963">Cytoplasm</keyword>
<evidence type="ECO:0000256" key="5">
    <source>
        <dbReference type="ARBA" id="ARBA00022519"/>
    </source>
</evidence>
<dbReference type="InterPro" id="IPR000185">
    <property type="entry name" value="SecA"/>
</dbReference>
<dbReference type="PANTHER" id="PTHR30612">
    <property type="entry name" value="SECA INNER MEMBRANE COMPONENT OF SEC PROTEIN SECRETION SYSTEM"/>
    <property type="match status" value="1"/>
</dbReference>
<feature type="binding site" evidence="12">
    <location>
        <position position="53"/>
    </location>
    <ligand>
        <name>ATP</name>
        <dbReference type="ChEBI" id="CHEBI:30616"/>
    </ligand>
</feature>
<feature type="domain" description="Helicase C-terminal" evidence="15">
    <location>
        <begin position="407"/>
        <end position="602"/>
    </location>
</feature>
<evidence type="ECO:0000256" key="10">
    <source>
        <dbReference type="ARBA" id="ARBA00023010"/>
    </source>
</evidence>
<evidence type="ECO:0000256" key="3">
    <source>
        <dbReference type="ARBA" id="ARBA00022475"/>
    </source>
</evidence>
<dbReference type="InterPro" id="IPR036670">
    <property type="entry name" value="SecA_X-link_sf"/>
</dbReference>
<dbReference type="PROSITE" id="PS51196">
    <property type="entry name" value="SECA_MOTOR_DEAD"/>
    <property type="match status" value="1"/>
</dbReference>
<dbReference type="GO" id="GO:0006605">
    <property type="term" value="P:protein targeting"/>
    <property type="evidence" value="ECO:0007669"/>
    <property type="project" value="UniProtKB-UniRule"/>
</dbReference>
<dbReference type="HOGENOM" id="CLU_005314_3_0_6"/>
<evidence type="ECO:0000256" key="1">
    <source>
        <dbReference type="ARBA" id="ARBA00007650"/>
    </source>
</evidence>
<dbReference type="Pfam" id="PF21090">
    <property type="entry name" value="P-loop_SecA"/>
    <property type="match status" value="1"/>
</dbReference>
<feature type="domain" description="Helicase ATP-binding" evidence="14">
    <location>
        <begin position="55"/>
        <end position="213"/>
    </location>
</feature>
<keyword evidence="11 12" id="KW-0472">Membrane</keyword>
<dbReference type="PROSITE" id="PS51194">
    <property type="entry name" value="HELICASE_CTER"/>
    <property type="match status" value="1"/>
</dbReference>
<evidence type="ECO:0000256" key="9">
    <source>
        <dbReference type="ARBA" id="ARBA00022967"/>
    </source>
</evidence>
<dbReference type="FunFam" id="3.40.50.300:FF:000113">
    <property type="entry name" value="Preprotein translocase subunit SecA"/>
    <property type="match status" value="1"/>
</dbReference>
<evidence type="ECO:0000256" key="6">
    <source>
        <dbReference type="ARBA" id="ARBA00022741"/>
    </source>
</evidence>
<evidence type="ECO:0000313" key="17">
    <source>
        <dbReference type="EMBL" id="AEH39723.1"/>
    </source>
</evidence>
<evidence type="ECO:0000256" key="11">
    <source>
        <dbReference type="ARBA" id="ARBA00023136"/>
    </source>
</evidence>
<dbReference type="Gene3D" id="1.10.3060.10">
    <property type="entry name" value="Helical scaffold and wing domains of SecA"/>
    <property type="match status" value="1"/>
</dbReference>
<evidence type="ECO:0000256" key="7">
    <source>
        <dbReference type="ARBA" id="ARBA00022840"/>
    </source>
</evidence>
<comment type="function">
    <text evidence="12">Part of the Sec protein translocase complex. Interacts with the SecYEG preprotein conducting channel. Has a central role in coupling the hydrolysis of ATP to the transfer of proteins into and across the cell membrane, serving both as a receptor for the preprotein-SecB complex and as an ATP-driven molecular motor driving the stepwise translocation of polypeptide chains across the membrane.</text>
</comment>
<reference evidence="17 18" key="1">
    <citation type="journal article" date="2011" name="Appl. Environ. Microbiol.">
        <title>The genome of Buchnera aphidicola from the aphid Cinara tujafilina provides new clues about the evolutionary history of metabolic losses in bacterial endosymbionts.</title>
        <authorList>
            <person name="Lamelas A."/>
            <person name="Gosalbes M.J."/>
            <person name="Moya A."/>
            <person name="Latorre A."/>
        </authorList>
    </citation>
    <scope>NUCLEOTIDE SEQUENCE [LARGE SCALE GENOMIC DNA]</scope>
    <source>
        <strain evidence="18">Cinara tujafilina</strain>
    </source>
</reference>
<evidence type="ECO:0000313" key="18">
    <source>
        <dbReference type="Proteomes" id="UP000006811"/>
    </source>
</evidence>
<keyword evidence="3 12" id="KW-1003">Cell membrane</keyword>
<dbReference type="GO" id="GO:0005886">
    <property type="term" value="C:plasma membrane"/>
    <property type="evidence" value="ECO:0007669"/>
    <property type="project" value="UniProtKB-SubCell"/>
</dbReference>
<protein>
    <recommendedName>
        <fullName evidence="12 13">Protein translocase subunit SecA</fullName>
        <ecNumber evidence="12">7.4.2.8</ecNumber>
    </recommendedName>
</protein>
<dbReference type="SMART" id="SM00958">
    <property type="entry name" value="SecA_PP_bind"/>
    <property type="match status" value="1"/>
</dbReference>
<accession>F7WZ69</accession>
<dbReference type="PROSITE" id="PS51192">
    <property type="entry name" value="HELICASE_ATP_BIND_1"/>
    <property type="match status" value="1"/>
</dbReference>
<name>F7WZ69_9GAMM</name>
<dbReference type="STRING" id="261317.BCTU_134"/>
<evidence type="ECO:0000259" key="16">
    <source>
        <dbReference type="PROSITE" id="PS51196"/>
    </source>
</evidence>
<dbReference type="PROSITE" id="PS01312">
    <property type="entry name" value="SECA"/>
    <property type="match status" value="1"/>
</dbReference>
<dbReference type="GO" id="GO:0005829">
    <property type="term" value="C:cytosol"/>
    <property type="evidence" value="ECO:0007669"/>
    <property type="project" value="TreeGrafter"/>
</dbReference>
<sequence>MVSLSDAELKKKTIIFKNRLKKGETLEQLLPEAFAVVREASKRVFGMRHFDVQLLGGIVLHQNSIAEMRTGEGKTLTATLPVYLNALEGKGVHVVTMNDYLAKRDGNKNRILFNFLGLTVGINISKMSKAEKRKAYSSDITYGTNHEYGFDYLRDNMVFCSSKKVQRELYYALVDEVDSILIDEARTPLIISGPVDHSNSIYIHINKLVRKLTLQIKDRDKKKYIPGDFFIDRKARQVYLTEKGMDTIEKLLVSYNFLTSQESLYSPKNIVFIHHILLALKAHYIFFNNIDYIIKIKNIMIVDEHTGRIMPGRRWSEGLHQAIEAKEHVLIQQENQTLASITLQNYFRLYKKLSGMTGTAITEEFEFRSIYNLETVVIPTNKPMIRNDMSDVIYLSCTEKYKAIVAAIKDCVLRKQPVLIGTVSIEKSELLSSFLKKNFIKHNILNAKFHAQEADIIAQAGQLGAVTIATNMAGRGTDIVLGGNFDSSYIHEKNNINIKKRNFLKKRWKKNNALVIRSGGLHIIGTERHESRRIDNQLRGRAGRQGDPGSSRFYLSLEDPLLQLFLSDKMIYFMKLFGIKKEESIEHPWINTAIENAQKKVENQNFDVRKSLLEYDNIINEQRKVIYHERNKIIDSSNLSSYILVIFSNQIKNFLKKNIIRNDLDFNILKKFKNLFFLVYLVKKFLQNKLLFSNNINHINNYIVKIIQKDYIQHTSQISIKYSMIIEKYVILQIFDQFWRDHLNSLDFLRKNIYLRSYAQKDPTQEYKRESFSMFASMLESIKKFIIKSLLNIFYKNFETHKYILIKFIDSNDFKSLRYFITKLCETIII</sequence>
<dbReference type="Pfam" id="PF01043">
    <property type="entry name" value="SecA_PP_bind"/>
    <property type="match status" value="1"/>
</dbReference>
<keyword evidence="7 12" id="KW-0067">ATP-binding</keyword>
<evidence type="ECO:0000259" key="14">
    <source>
        <dbReference type="PROSITE" id="PS51192"/>
    </source>
</evidence>
<feature type="binding site" evidence="12">
    <location>
        <position position="478"/>
    </location>
    <ligand>
        <name>ATP</name>
        <dbReference type="ChEBI" id="CHEBI:30616"/>
    </ligand>
</feature>
<evidence type="ECO:0000256" key="13">
    <source>
        <dbReference type="RuleBase" id="RU003874"/>
    </source>
</evidence>
<dbReference type="InterPro" id="IPR011116">
    <property type="entry name" value="SecA_Wing/Scaffold"/>
</dbReference>
<evidence type="ECO:0000256" key="4">
    <source>
        <dbReference type="ARBA" id="ARBA00022490"/>
    </source>
</evidence>
<dbReference type="SMART" id="SM00957">
    <property type="entry name" value="SecA_DEAD"/>
    <property type="match status" value="1"/>
</dbReference>
<keyword evidence="10 12" id="KW-0811">Translocation</keyword>
<dbReference type="AlphaFoldDB" id="F7WZ69"/>
<dbReference type="GO" id="GO:0065002">
    <property type="term" value="P:intracellular protein transmembrane transport"/>
    <property type="evidence" value="ECO:0007669"/>
    <property type="project" value="UniProtKB-UniRule"/>
</dbReference>
<dbReference type="eggNOG" id="COG0653">
    <property type="taxonomic scope" value="Bacteria"/>
</dbReference>
<dbReference type="InterPro" id="IPR044722">
    <property type="entry name" value="SecA_SF2_C"/>
</dbReference>
<comment type="subcellular location">
    <subcellularLocation>
        <location evidence="12">Cell membrane</location>
        <topology evidence="12">Peripheral membrane protein</topology>
        <orientation evidence="12">Cytoplasmic side</orientation>
    </subcellularLocation>
    <subcellularLocation>
        <location evidence="12">Cytoplasm</location>
    </subcellularLocation>
    <text evidence="12">Distribution is 50-50.</text>
</comment>
<comment type="subunit">
    <text evidence="12">Monomer and homodimer. Part of the essential Sec protein translocation apparatus which comprises SecA, SecYEG and auxiliary proteins SecDF-YajC and YidC.</text>
</comment>
<evidence type="ECO:0000256" key="2">
    <source>
        <dbReference type="ARBA" id="ARBA00022448"/>
    </source>
</evidence>
<dbReference type="FunFam" id="3.90.1440.10:FF:000001">
    <property type="entry name" value="Preprotein translocase subunit SecA"/>
    <property type="match status" value="1"/>
</dbReference>
<dbReference type="GO" id="GO:0008564">
    <property type="term" value="F:protein-exporting ATPase activity"/>
    <property type="evidence" value="ECO:0007669"/>
    <property type="project" value="UniProtKB-EC"/>
</dbReference>
<dbReference type="Pfam" id="PF07516">
    <property type="entry name" value="SecA_SW"/>
    <property type="match status" value="1"/>
</dbReference>
<organism evidence="17 18">
    <name type="scientific">Buchnera aphidicola</name>
    <name type="common">Cinara tujafilina</name>
    <dbReference type="NCBI Taxonomy" id="261317"/>
    <lineage>
        <taxon>Bacteria</taxon>
        <taxon>Pseudomonadati</taxon>
        <taxon>Pseudomonadota</taxon>
        <taxon>Gammaproteobacteria</taxon>
        <taxon>Enterobacterales</taxon>
        <taxon>Erwiniaceae</taxon>
        <taxon>Buchnera</taxon>
    </lineage>
</organism>
<dbReference type="InterPro" id="IPR014018">
    <property type="entry name" value="SecA_motor_DEAD"/>
</dbReference>